<evidence type="ECO:0000256" key="1">
    <source>
        <dbReference type="SAM" id="MobiDB-lite"/>
    </source>
</evidence>
<protein>
    <submittedName>
        <fullName evidence="3">Actyltransferase-like protein</fullName>
    </submittedName>
</protein>
<dbReference type="InterPro" id="IPR000182">
    <property type="entry name" value="GNAT_dom"/>
</dbReference>
<dbReference type="EMBL" id="JAECZO010000049">
    <property type="protein sequence ID" value="KAK7195159.1"/>
    <property type="molecule type" value="Genomic_DNA"/>
</dbReference>
<keyword evidence="4" id="KW-1185">Reference proteome</keyword>
<gene>
    <name evidence="3" type="ORF">NESM_000440200</name>
</gene>
<dbReference type="Gene3D" id="3.40.630.30">
    <property type="match status" value="1"/>
</dbReference>
<evidence type="ECO:0000259" key="2">
    <source>
        <dbReference type="PROSITE" id="PS51186"/>
    </source>
</evidence>
<dbReference type="InterPro" id="IPR016181">
    <property type="entry name" value="Acyl_CoA_acyltransferase"/>
</dbReference>
<dbReference type="Pfam" id="PF00583">
    <property type="entry name" value="Acetyltransf_1"/>
    <property type="match status" value="1"/>
</dbReference>
<dbReference type="SUPFAM" id="SSF55729">
    <property type="entry name" value="Acyl-CoA N-acyltransferases (Nat)"/>
    <property type="match status" value="2"/>
</dbReference>
<reference evidence="3 4" key="1">
    <citation type="journal article" date="2021" name="MBio">
        <title>A New Model Trypanosomatid, Novymonas esmeraldas: Genomic Perception of Its 'Candidatus Pandoraea novymonadis' Endosymbiont.</title>
        <authorList>
            <person name="Zakharova A."/>
            <person name="Saura A."/>
            <person name="Butenko A."/>
            <person name="Podesvova L."/>
            <person name="Warmusova S."/>
            <person name="Kostygov A.Y."/>
            <person name="Nenarokova A."/>
            <person name="Lukes J."/>
            <person name="Opperdoes F.R."/>
            <person name="Yurchenko V."/>
        </authorList>
    </citation>
    <scope>NUCLEOTIDE SEQUENCE [LARGE SCALE GENOMIC DNA]</scope>
    <source>
        <strain evidence="3 4">E262AT.01</strain>
    </source>
</reference>
<evidence type="ECO:0000313" key="4">
    <source>
        <dbReference type="Proteomes" id="UP001430356"/>
    </source>
</evidence>
<dbReference type="Proteomes" id="UP001430356">
    <property type="component" value="Unassembled WGS sequence"/>
</dbReference>
<dbReference type="AlphaFoldDB" id="A0AAW0ENC9"/>
<comment type="caution">
    <text evidence="3">The sequence shown here is derived from an EMBL/GenBank/DDBJ whole genome shotgun (WGS) entry which is preliminary data.</text>
</comment>
<name>A0AAW0ENC9_9TRYP</name>
<sequence>MSSSGGAGESRFALHDSATEALWTKLEEVQKLLEHQPDAKELFTRYTVVRSVVGEVKPVFPDAVRLRVKVFCDEQGFAAEREWDDTDPVSMHVVAYFNYTLFTEEMQELAVQARLLRSIGMEGSGLRFQRRRRSTTSTADGEAVSPGGSSDGAPSVHLPVTESKKYRPATLIPVGTLRLRRVSKAAEAGTLTEVVAKIERVCVVKSVRRFDVGRVLMRAAENIARDAFHVRWAILYAQVISTNFYTKIGYVLKDGRVFMVGPSEHVVMVRCLADASI</sequence>
<dbReference type="PROSITE" id="PS51186">
    <property type="entry name" value="GNAT"/>
    <property type="match status" value="1"/>
</dbReference>
<feature type="domain" description="N-acetyltransferase" evidence="2">
    <location>
        <begin position="173"/>
        <end position="273"/>
    </location>
</feature>
<feature type="region of interest" description="Disordered" evidence="1">
    <location>
        <begin position="127"/>
        <end position="159"/>
    </location>
</feature>
<proteinExistence type="predicted"/>
<organism evidence="3 4">
    <name type="scientific">Novymonas esmeraldas</name>
    <dbReference type="NCBI Taxonomy" id="1808958"/>
    <lineage>
        <taxon>Eukaryota</taxon>
        <taxon>Discoba</taxon>
        <taxon>Euglenozoa</taxon>
        <taxon>Kinetoplastea</taxon>
        <taxon>Metakinetoplastina</taxon>
        <taxon>Trypanosomatida</taxon>
        <taxon>Trypanosomatidae</taxon>
        <taxon>Novymonas</taxon>
    </lineage>
</organism>
<dbReference type="GO" id="GO:0016747">
    <property type="term" value="F:acyltransferase activity, transferring groups other than amino-acyl groups"/>
    <property type="evidence" value="ECO:0007669"/>
    <property type="project" value="InterPro"/>
</dbReference>
<evidence type="ECO:0000313" key="3">
    <source>
        <dbReference type="EMBL" id="KAK7195159.1"/>
    </source>
</evidence>
<accession>A0AAW0ENC9</accession>